<feature type="disulfide bond" evidence="11">
    <location>
        <begin position="524"/>
        <end position="539"/>
    </location>
</feature>
<keyword evidence="3" id="KW-0272">Extracellular matrix</keyword>
<feature type="domain" description="Ig-like" evidence="18">
    <location>
        <begin position="1757"/>
        <end position="1845"/>
    </location>
</feature>
<feature type="domain" description="Ig-like" evidence="18">
    <location>
        <begin position="1646"/>
        <end position="1746"/>
    </location>
</feature>
<feature type="domain" description="Laminin EGF-like" evidence="17">
    <location>
        <begin position="957"/>
        <end position="1006"/>
    </location>
</feature>
<dbReference type="InterPro" id="IPR000082">
    <property type="entry name" value="SEA_dom"/>
</dbReference>
<keyword evidence="4 14" id="KW-0732">Signal</keyword>
<keyword evidence="5" id="KW-0677">Repeat</keyword>
<keyword evidence="7 10" id="KW-1015">Disulfide bond</keyword>
<dbReference type="InterPro" id="IPR023415">
    <property type="entry name" value="LDLR_class-A_CS"/>
</dbReference>
<feature type="disulfide bond" evidence="11">
    <location>
        <begin position="545"/>
        <end position="557"/>
    </location>
</feature>
<feature type="disulfide bond" evidence="11">
    <location>
        <begin position="354"/>
        <end position="369"/>
    </location>
</feature>
<dbReference type="Gene3D" id="2.10.25.10">
    <property type="entry name" value="Laminin"/>
    <property type="match status" value="1"/>
</dbReference>
<feature type="domain" description="Ig-like" evidence="18">
    <location>
        <begin position="2697"/>
        <end position="2784"/>
    </location>
</feature>
<dbReference type="InterPro" id="IPR002049">
    <property type="entry name" value="LE_dom"/>
</dbReference>
<evidence type="ECO:0000256" key="13">
    <source>
        <dbReference type="SAM" id="MobiDB-lite"/>
    </source>
</evidence>
<feature type="domain" description="Ig-like" evidence="18">
    <location>
        <begin position="1942"/>
        <end position="2028"/>
    </location>
</feature>
<dbReference type="GO" id="GO:0043025">
    <property type="term" value="C:neuronal cell body"/>
    <property type="evidence" value="ECO:0007669"/>
    <property type="project" value="TreeGrafter"/>
</dbReference>
<evidence type="ECO:0000256" key="8">
    <source>
        <dbReference type="ARBA" id="ARBA00023180"/>
    </source>
</evidence>
<feature type="domain" description="Ig-like" evidence="18">
    <location>
        <begin position="1555"/>
        <end position="1642"/>
    </location>
</feature>
<dbReference type="Pfam" id="PF13927">
    <property type="entry name" value="Ig_3"/>
    <property type="match status" value="5"/>
</dbReference>
<dbReference type="GO" id="GO:0005604">
    <property type="term" value="C:basement membrane"/>
    <property type="evidence" value="ECO:0007669"/>
    <property type="project" value="UniProtKB-SubCell"/>
</dbReference>
<proteinExistence type="predicted"/>
<dbReference type="CDD" id="cd00096">
    <property type="entry name" value="Ig"/>
    <property type="match status" value="2"/>
</dbReference>
<evidence type="ECO:0000259" key="15">
    <source>
        <dbReference type="PROSITE" id="PS50024"/>
    </source>
</evidence>
<dbReference type="PROSITE" id="PS51115">
    <property type="entry name" value="LAMININ_IVA"/>
    <property type="match status" value="2"/>
</dbReference>
<evidence type="ECO:0000256" key="14">
    <source>
        <dbReference type="SAM" id="SignalP"/>
    </source>
</evidence>
<evidence type="ECO:0000259" key="18">
    <source>
        <dbReference type="PROSITE" id="PS50835"/>
    </source>
</evidence>
<dbReference type="Pfam" id="PF00052">
    <property type="entry name" value="Laminin_B"/>
    <property type="match status" value="2"/>
</dbReference>
<feature type="disulfide bond" evidence="10">
    <location>
        <begin position="1026"/>
        <end position="1035"/>
    </location>
</feature>
<feature type="disulfide bond" evidence="11">
    <location>
        <begin position="297"/>
        <end position="309"/>
    </location>
</feature>
<feature type="disulfide bond" evidence="11">
    <location>
        <begin position="304"/>
        <end position="322"/>
    </location>
</feature>
<keyword evidence="6" id="KW-0084">Basement membrane</keyword>
<dbReference type="SUPFAM" id="SSF57424">
    <property type="entry name" value="LDL receptor-like module"/>
    <property type="match status" value="6"/>
</dbReference>
<keyword evidence="8" id="KW-0325">Glycoprotein</keyword>
<dbReference type="InterPro" id="IPR013783">
    <property type="entry name" value="Ig-like_fold"/>
</dbReference>
<feature type="domain" description="Ig-like" evidence="18">
    <location>
        <begin position="2333"/>
        <end position="2419"/>
    </location>
</feature>
<dbReference type="SMART" id="SM00180">
    <property type="entry name" value="EGF_Lam"/>
    <property type="match status" value="3"/>
</dbReference>
<evidence type="ECO:0000256" key="6">
    <source>
        <dbReference type="ARBA" id="ARBA00022869"/>
    </source>
</evidence>
<evidence type="ECO:0000256" key="5">
    <source>
        <dbReference type="ARBA" id="ARBA00022737"/>
    </source>
</evidence>
<dbReference type="InterPro" id="IPR050958">
    <property type="entry name" value="Cell_Adh-Cytoskel_Orgn"/>
</dbReference>
<dbReference type="Pfam" id="PF00047">
    <property type="entry name" value="ig"/>
    <property type="match status" value="4"/>
</dbReference>
<keyword evidence="21" id="KW-1185">Reference proteome</keyword>
<evidence type="ECO:0000313" key="21">
    <source>
        <dbReference type="Proteomes" id="UP000593567"/>
    </source>
</evidence>
<feature type="disulfide bond" evidence="11">
    <location>
        <begin position="505"/>
        <end position="517"/>
    </location>
</feature>
<dbReference type="InterPro" id="IPR003598">
    <property type="entry name" value="Ig_sub2"/>
</dbReference>
<evidence type="ECO:0000256" key="2">
    <source>
        <dbReference type="ARBA" id="ARBA00022525"/>
    </source>
</evidence>
<gene>
    <name evidence="20" type="ORF">EB796_002284</name>
</gene>
<dbReference type="SMART" id="SM00408">
    <property type="entry name" value="IGc2"/>
    <property type="match status" value="16"/>
</dbReference>
<feature type="domain" description="EGF-like" evidence="16">
    <location>
        <begin position="1000"/>
        <end position="1036"/>
    </location>
</feature>
<dbReference type="CDD" id="cd00055">
    <property type="entry name" value="EGF_Lam"/>
    <property type="match status" value="4"/>
</dbReference>
<dbReference type="PROSITE" id="PS50024">
    <property type="entry name" value="SEA"/>
    <property type="match status" value="1"/>
</dbReference>
<dbReference type="Gene3D" id="2.170.300.10">
    <property type="entry name" value="Tie2 ligand-binding domain superfamily"/>
    <property type="match status" value="1"/>
</dbReference>
<comment type="subcellular location">
    <subcellularLocation>
        <location evidence="1">Secreted</location>
        <location evidence="1">Extracellular space</location>
        <location evidence="1">Extracellular matrix</location>
        <location evidence="1">Basement membrane</location>
    </subcellularLocation>
</comment>
<evidence type="ECO:0000256" key="4">
    <source>
        <dbReference type="ARBA" id="ARBA00022729"/>
    </source>
</evidence>
<dbReference type="SMART" id="SM00281">
    <property type="entry name" value="LamB"/>
    <property type="match status" value="2"/>
</dbReference>
<dbReference type="GO" id="GO:0050808">
    <property type="term" value="P:synapse organization"/>
    <property type="evidence" value="ECO:0007669"/>
    <property type="project" value="TreeGrafter"/>
</dbReference>
<evidence type="ECO:0000256" key="9">
    <source>
        <dbReference type="ARBA" id="ARBA00023292"/>
    </source>
</evidence>
<dbReference type="CDD" id="cd00112">
    <property type="entry name" value="LDLa"/>
    <property type="match status" value="5"/>
</dbReference>
<feature type="disulfide bond" evidence="11">
    <location>
        <begin position="316"/>
        <end position="331"/>
    </location>
</feature>
<dbReference type="GO" id="GO:0005886">
    <property type="term" value="C:plasma membrane"/>
    <property type="evidence" value="ECO:0007669"/>
    <property type="project" value="TreeGrafter"/>
</dbReference>
<dbReference type="Pfam" id="PF00057">
    <property type="entry name" value="Ldl_recept_a"/>
    <property type="match status" value="5"/>
</dbReference>
<dbReference type="OrthoDB" id="10055367at2759"/>
<feature type="domain" description="Ig-like" evidence="18">
    <location>
        <begin position="2624"/>
        <end position="2693"/>
    </location>
</feature>
<comment type="caution">
    <text evidence="20">The sequence shown here is derived from an EMBL/GenBank/DDBJ whole genome shotgun (WGS) entry which is preliminary data.</text>
</comment>
<reference evidence="20" key="1">
    <citation type="submission" date="2020-06" db="EMBL/GenBank/DDBJ databases">
        <title>Draft genome of Bugula neritina, a colonial animal packing powerful symbionts and potential medicines.</title>
        <authorList>
            <person name="Rayko M."/>
        </authorList>
    </citation>
    <scope>NUCLEOTIDE SEQUENCE [LARGE SCALE GENOMIC DNA]</scope>
    <source>
        <strain evidence="20">Kwan_BN1</strain>
    </source>
</reference>
<feature type="disulfide bond" evidence="12">
    <location>
        <begin position="976"/>
        <end position="985"/>
    </location>
</feature>
<dbReference type="InterPro" id="IPR000742">
    <property type="entry name" value="EGF"/>
</dbReference>
<dbReference type="PRINTS" id="PR00261">
    <property type="entry name" value="LDLRECEPTOR"/>
</dbReference>
<feature type="domain" description="Ig-like" evidence="18">
    <location>
        <begin position="2528"/>
        <end position="2591"/>
    </location>
</feature>
<dbReference type="SUPFAM" id="SSF48726">
    <property type="entry name" value="Immunoglobulin"/>
    <property type="match status" value="17"/>
</dbReference>
<dbReference type="PROSITE" id="PS50068">
    <property type="entry name" value="LDLRA_2"/>
    <property type="match status" value="6"/>
</dbReference>
<feature type="signal peptide" evidence="14">
    <location>
        <begin position="1"/>
        <end position="21"/>
    </location>
</feature>
<feature type="domain" description="Ig-like" evidence="18">
    <location>
        <begin position="412"/>
        <end position="498"/>
    </location>
</feature>
<feature type="domain" description="Ig-like" evidence="18">
    <location>
        <begin position="1457"/>
        <end position="1546"/>
    </location>
</feature>
<evidence type="ECO:0000256" key="12">
    <source>
        <dbReference type="PROSITE-ProRule" id="PRU00460"/>
    </source>
</evidence>
<accession>A0A7J7KMN5</accession>
<dbReference type="InterPro" id="IPR003599">
    <property type="entry name" value="Ig_sub"/>
</dbReference>
<feature type="region of interest" description="Disordered" evidence="13">
    <location>
        <begin position="141"/>
        <end position="166"/>
    </location>
</feature>
<feature type="domain" description="Ig-like" evidence="18">
    <location>
        <begin position="2034"/>
        <end position="2138"/>
    </location>
</feature>
<dbReference type="Gene3D" id="4.10.400.10">
    <property type="entry name" value="Low-density Lipoprotein Receptor"/>
    <property type="match status" value="6"/>
</dbReference>
<dbReference type="InterPro" id="IPR056863">
    <property type="entry name" value="LMN_ATRN_NET-like_EGF"/>
</dbReference>
<dbReference type="Pfam" id="PF24973">
    <property type="entry name" value="EGF_LMN_ATRN"/>
    <property type="match status" value="2"/>
</dbReference>
<evidence type="ECO:0000259" key="19">
    <source>
        <dbReference type="PROSITE" id="PS51115"/>
    </source>
</evidence>
<feature type="disulfide bond" evidence="11">
    <location>
        <begin position="610"/>
        <end position="625"/>
    </location>
</feature>
<dbReference type="PROSITE" id="PS50027">
    <property type="entry name" value="EGF_LAM_2"/>
    <property type="match status" value="2"/>
</dbReference>
<dbReference type="FunFam" id="2.10.25.10:FF:000106">
    <property type="entry name" value="Heparan sulfate proteoglycan 2"/>
    <property type="match status" value="1"/>
</dbReference>
<dbReference type="InterPro" id="IPR013151">
    <property type="entry name" value="Immunoglobulin_dom"/>
</dbReference>
<feature type="domain" description="Laminin IV type A" evidence="19">
    <location>
        <begin position="732"/>
        <end position="916"/>
    </location>
</feature>
<dbReference type="InterPro" id="IPR013098">
    <property type="entry name" value="Ig_I-set"/>
</dbReference>
<dbReference type="Pfam" id="PF07679">
    <property type="entry name" value="I-set"/>
    <property type="match status" value="2"/>
</dbReference>
<feature type="domain" description="Laminin EGF-like" evidence="17">
    <location>
        <begin position="1287"/>
        <end position="1334"/>
    </location>
</feature>
<feature type="domain" description="Ig-like" evidence="18">
    <location>
        <begin position="2148"/>
        <end position="2239"/>
    </location>
</feature>
<organism evidence="20 21">
    <name type="scientific">Bugula neritina</name>
    <name type="common">Brown bryozoan</name>
    <name type="synonym">Sertularia neritina</name>
    <dbReference type="NCBI Taxonomy" id="10212"/>
    <lineage>
        <taxon>Eukaryota</taxon>
        <taxon>Metazoa</taxon>
        <taxon>Spiralia</taxon>
        <taxon>Lophotrochozoa</taxon>
        <taxon>Bryozoa</taxon>
        <taxon>Gymnolaemata</taxon>
        <taxon>Cheilostomatida</taxon>
        <taxon>Flustrina</taxon>
        <taxon>Buguloidea</taxon>
        <taxon>Bugulidae</taxon>
        <taxon>Bugula</taxon>
    </lineage>
</organism>
<feature type="disulfide bond" evidence="11">
    <location>
        <begin position="342"/>
        <end position="360"/>
    </location>
</feature>
<evidence type="ECO:0000256" key="1">
    <source>
        <dbReference type="ARBA" id="ARBA00004302"/>
    </source>
</evidence>
<feature type="domain" description="Ig-like" evidence="18">
    <location>
        <begin position="1854"/>
        <end position="1932"/>
    </location>
</feature>
<feature type="domain" description="Ig-like" evidence="18">
    <location>
        <begin position="2246"/>
        <end position="2327"/>
    </location>
</feature>
<feature type="disulfide bond" evidence="11">
    <location>
        <begin position="512"/>
        <end position="530"/>
    </location>
</feature>
<protein>
    <submittedName>
        <fullName evidence="20">HSPG2</fullName>
    </submittedName>
</protein>
<dbReference type="FunFam" id="2.10.25.10:FF:000188">
    <property type="entry name" value="Laminin subunit gamma 2"/>
    <property type="match status" value="1"/>
</dbReference>
<dbReference type="InterPro" id="IPR036055">
    <property type="entry name" value="LDL_receptor-like_sf"/>
</dbReference>
<evidence type="ECO:0000313" key="20">
    <source>
        <dbReference type="EMBL" id="KAF6039403.1"/>
    </source>
</evidence>
<dbReference type="GO" id="GO:0030424">
    <property type="term" value="C:axon"/>
    <property type="evidence" value="ECO:0007669"/>
    <property type="project" value="TreeGrafter"/>
</dbReference>
<dbReference type="InterPro" id="IPR000034">
    <property type="entry name" value="Laminin_IV"/>
</dbReference>
<dbReference type="InterPro" id="IPR036179">
    <property type="entry name" value="Ig-like_dom_sf"/>
</dbReference>
<name>A0A7J7KMN5_BUGNE</name>
<dbReference type="PROSITE" id="PS50835">
    <property type="entry name" value="IG_LIKE"/>
    <property type="match status" value="16"/>
</dbReference>
<keyword evidence="2" id="KW-0964">Secreted</keyword>
<dbReference type="PANTHER" id="PTHR45080:SF8">
    <property type="entry name" value="IG-LIKE DOMAIN-CONTAINING PROTEIN"/>
    <property type="match status" value="1"/>
</dbReference>
<feature type="domain" description="SEA" evidence="15">
    <location>
        <begin position="170"/>
        <end position="278"/>
    </location>
</feature>
<evidence type="ECO:0000259" key="16">
    <source>
        <dbReference type="PROSITE" id="PS50026"/>
    </source>
</evidence>
<dbReference type="SUPFAM" id="SSF57196">
    <property type="entry name" value="EGF/Laminin"/>
    <property type="match status" value="2"/>
</dbReference>
<evidence type="ECO:0000256" key="10">
    <source>
        <dbReference type="PROSITE-ProRule" id="PRU00076"/>
    </source>
</evidence>
<evidence type="ECO:0000256" key="7">
    <source>
        <dbReference type="ARBA" id="ARBA00023157"/>
    </source>
</evidence>
<dbReference type="PROSITE" id="PS50026">
    <property type="entry name" value="EGF_3"/>
    <property type="match status" value="1"/>
</dbReference>
<feature type="disulfide bond" evidence="11">
    <location>
        <begin position="393"/>
        <end position="408"/>
    </location>
</feature>
<dbReference type="PANTHER" id="PTHR45080">
    <property type="entry name" value="CONTACTIN 5"/>
    <property type="match status" value="1"/>
</dbReference>
<feature type="chain" id="PRO_5029532326" evidence="14">
    <location>
        <begin position="22"/>
        <end position="2786"/>
    </location>
</feature>
<dbReference type="PROSITE" id="PS00022">
    <property type="entry name" value="EGF_1"/>
    <property type="match status" value="1"/>
</dbReference>
<dbReference type="Proteomes" id="UP000593567">
    <property type="component" value="Unassembled WGS sequence"/>
</dbReference>
<evidence type="ECO:0000256" key="3">
    <source>
        <dbReference type="ARBA" id="ARBA00022530"/>
    </source>
</evidence>
<dbReference type="PROSITE" id="PS01209">
    <property type="entry name" value="LDLRA_1"/>
    <property type="match status" value="2"/>
</dbReference>
<dbReference type="EMBL" id="VXIV02000266">
    <property type="protein sequence ID" value="KAF6039403.1"/>
    <property type="molecule type" value="Genomic_DNA"/>
</dbReference>
<feature type="domain" description="Laminin IV type A" evidence="19">
    <location>
        <begin position="1080"/>
        <end position="1254"/>
    </location>
</feature>
<feature type="domain" description="Ig-like" evidence="18">
    <location>
        <begin position="628"/>
        <end position="700"/>
    </location>
</feature>
<dbReference type="Gene3D" id="2.60.40.10">
    <property type="entry name" value="Immunoglobulins"/>
    <property type="match status" value="17"/>
</dbReference>
<feature type="domain" description="Ig-like" evidence="18">
    <location>
        <begin position="1335"/>
        <end position="1421"/>
    </location>
</feature>
<dbReference type="SMART" id="SM00409">
    <property type="entry name" value="IG"/>
    <property type="match status" value="17"/>
</dbReference>
<keyword evidence="9 12" id="KW-0424">Laminin EGF-like domain</keyword>
<dbReference type="SMART" id="SM00192">
    <property type="entry name" value="LDLa"/>
    <property type="match status" value="6"/>
</dbReference>
<dbReference type="PROSITE" id="PS01248">
    <property type="entry name" value="EGF_LAM_1"/>
    <property type="match status" value="4"/>
</dbReference>
<dbReference type="Pfam" id="PF00053">
    <property type="entry name" value="EGF_laminin"/>
    <property type="match status" value="3"/>
</dbReference>
<keyword evidence="10" id="KW-0245">EGF-like domain</keyword>
<evidence type="ECO:0000256" key="11">
    <source>
        <dbReference type="PROSITE-ProRule" id="PRU00124"/>
    </source>
</evidence>
<dbReference type="InterPro" id="IPR002172">
    <property type="entry name" value="LDrepeatLR_classA_rpt"/>
</dbReference>
<dbReference type="InterPro" id="IPR007110">
    <property type="entry name" value="Ig-like_dom"/>
</dbReference>
<evidence type="ECO:0000259" key="17">
    <source>
        <dbReference type="PROSITE" id="PS50027"/>
    </source>
</evidence>
<sequence length="2786" mass="300106">MLFRSALSLSLLLLVIFPAQANTLGNDFVYERDDDGYNREKRDVDDIQSSGDEEIVVHDSDIIALKSSMADKSEKANDTKLVSPPALSSKSDYVNMKDVDLEEDEGLLQEFGSGMETTTFAFDWSSSPVYETSSLDLVALTPPLPPSTNQPSTADPNTLPTLAPPPTAPAASFFRVTMNVTSEPCTSALTTRGSPEFSDFQTRWSDVITSLVGDLPGRQVVTVISLTCGSLLVNFDIGSMGFSNGAEINSRLMDAVKQGLLGEFTVSPISYDFMPLGQTGGGNNRVEVTTAQPSRSCTAAEFRCNSGDCVGLDVMCDGRSDCLDGSDERNCRICDAATEFDCGGGFCVNSQYRCDGRQDCPSNRDEENCDAQCGLGTLSCNDRRSCYTPQQRCDGRATCLDQSDEWDCASLIQVTVSPKTSAVEVGESATFTCSATCPRAIQSCDVQWGFNSVNGRLPAGVDTTGTFLRVGYADLSHTGVYYCSVIGYSQISDYAELTVRRRASCSANEFTCNNQRCVSRSLLCNNVDDCGDRTDEANCIESNQCEPPEMRCANGKCVQKFWRCDGDDDCKDGTDEQNQYCPIVPPNSFCAANQFQCASGNQCTRKSYVCDKQFDCLDRSDEIGCSAPVCTQAPRRTITVNVGETITISCTCIGKPVPYISWRLNWGHIPSGSRVTETSVNGVGTLIIRDARPSDAGAYTSGQFNPGNCLPCYCSDLSSTCRSSNMVMREIYIRSQVTLVDERGLEVSTSLYSDDRNGKYTVPVYSWLPSGNHYWKLPSSLTGNQLNMYGGILKYRISYEDLRRSSLSDVYDVIIKGAFSTTYCRAAATYVPGRDVRISLQMIEDFCYQASTGSSADIRIPSPTSREEYMNILMNVEHILIRATYSSTQTSTSISDISVEQAAPSGSTKPATMVEVCDSCPAGYVGNSCEDCDKGYRRLPPSQYYPRGECVRDVAPCLCNGHSQTCDELDGTCLFCQHNTEGSRCQYCKAGYIGDATVGRPDDCQPIPTPCNRDGTDYEDRGRCVCKAFATGQYCDQCKATSFYLNDHSAGGCTQCFCMGITSNCDSSSDRRDDITVSYNTADDWSLAESNSQPVLGNVLSANGREIIASLRLLGAGSYYWSLPSQFTGNKLAAYGGKLRFTSKFVAPSVDQPNRDADVILFGAEGIQLTATFEGIILDNRQHNAEIVMLENYWRRADSSPSTREHFLMALSDIQYILVKASFTRNTEESRIEDVRLDIASTTGLGARAYDVEQCACPAGYVGSSCETCAPGYMRAPGLYLGVCNRCSCNGHSDDCTSDQCLNCNHGTTGRFCERCAPGYVRNARDQSPHECINPTSAAVIESPTIRVTIGGRAEFVCRPYSADLPYSSIIWRRSDGQPLPRTASQSQPGRLIIDNVQLTYSGDYVCVITTAGGVDASSIASLVVVTSTCPTGYENLPDCNICSVGYTKDAYGRCVPSSTQIVVTVSPSNSVRVSEGQSIRLLCSARSQVDNSVYVVSWSREGARLPGTAVEANGQLYIAQSAVADSGIYVCTGSNQFGRQTAQVSVRVDPILPPTTVLTVEVDPDKLYITEGLSGVLRCKITGDARSVTWRRSSNTPITSKNRVSTSVVSGDTLTIIGMDVNDRGYYYCTAVGADATTRVTSDRPALVDFKRTGSDDDSKEAGHSFVTILNIDVRVTEGDPARLECRADSSVRASSISWSKNGQQLYSDKGVLVIQATSVSDSGTYTCTIYTVTGDYQSKEARITVTQRPVTLPAPEVRIRDSGTGTLKYAVGANVQLFCDQVAGPQGLNVYWESGEVGRPLASNVIANGGLLSIQSITLANRGLYVCIGTDGRRLDRKEVYIQVEELKISLPEVIDAPMGEGVEITCSVSRRTLTDTIPTVYWRNSRGQRLTDITSLESTLQFNPVRMSHAGNYTCVAEIPGASSSATLVLRVIPSPTGPIRFAQNPLDLRVQIGESASVDCQPTTSLITSTTWSRDNANSLPSTAVQRGSQLDFRSIRLADAGTYICTAISSLGSGSLYVNLIVEGPPGLPVVTANGDQLAPNGVKVYNVGDSVTLNCIAEGSPAPQYSWSRMLVQGSFQPLYTGGNVQISYGTLSGLGSQLVLSNVQTSDAGYYNCSASNIYASRDTYARLVINPANNGGNFAPTDAKVRGSGSGILRNMYNIGDTAILRCQASSATPVSYRWTFSNGALPTNAYSKSAVLEIVNMGKSNEGIYYCTVQNAAGSSRPAAAQVFVSSGTNSGPAATPKEYKVEENGQVVLECLRPVGASRLGWSRPDGATLPPQHYYENQLLVIPRIKVQDGGIYYCTALYANGTTQTISARVTVIGSVPAMPTTAPGAPVVHKIKEGDSVSMSCLSDVNTSWKRDNGQRLSANSYSSTASLRILDVKPGDQGRYLCVATNQYGDSAPLVHTLYVETPATVRPETPSVSITADSSVNIGDTTASITWSRAEVGVQLPENSAVSGQYLRIYNFKAEDAGYYVCTATTPQGSGIATHQLYALSSVLSAQIRAVGSLARPSTPNEYAEGSELRLYCEASDSSASVTWERLGDSLPAQAYISSTALIFRSLEEIDRGTYRCTASTSSSSVIADFRFDVIDTRSLGGAAVSSVEIYSGIIDYIDIGSRIELNCSAVGDDVYYEWKLQDGSALPSDAIVVDNVLIIPSFMSADQGTYVCTASNLYGQPMSHSLTLEIKAPISSVKIITNIVDYISEGDRIDFSCVAVGDDPVYQWERTDGSLALPSSAIFIGSQLTIPRVTAADQGTYKCTASSAYGAPMSDEVVLKLG</sequence>
<feature type="disulfide bond" evidence="12">
    <location>
        <begin position="1304"/>
        <end position="1313"/>
    </location>
</feature>
<comment type="caution">
    <text evidence="10">Lacks conserved residue(s) required for the propagation of feature annotation.</text>
</comment>
<dbReference type="GO" id="GO:0008046">
    <property type="term" value="F:axon guidance receptor activity"/>
    <property type="evidence" value="ECO:0007669"/>
    <property type="project" value="TreeGrafter"/>
</dbReference>
<dbReference type="GO" id="GO:0007156">
    <property type="term" value="P:homophilic cell adhesion via plasma membrane adhesion molecules"/>
    <property type="evidence" value="ECO:0007669"/>
    <property type="project" value="TreeGrafter"/>
</dbReference>
<feature type="disulfide bond" evidence="11">
    <location>
        <begin position="552"/>
        <end position="570"/>
    </location>
</feature>